<accession>A0A1M5RU16</accession>
<keyword evidence="8" id="KW-1185">Reference proteome</keyword>
<dbReference type="GO" id="GO:0140359">
    <property type="term" value="F:ABC-type transporter activity"/>
    <property type="evidence" value="ECO:0007669"/>
    <property type="project" value="InterPro"/>
</dbReference>
<feature type="transmembrane region" description="Helical" evidence="6">
    <location>
        <begin position="164"/>
        <end position="181"/>
    </location>
</feature>
<dbReference type="OrthoDB" id="9794512at2"/>
<organism evidence="7 8">
    <name type="scientific">Chryseolinea serpens</name>
    <dbReference type="NCBI Taxonomy" id="947013"/>
    <lineage>
        <taxon>Bacteria</taxon>
        <taxon>Pseudomonadati</taxon>
        <taxon>Bacteroidota</taxon>
        <taxon>Cytophagia</taxon>
        <taxon>Cytophagales</taxon>
        <taxon>Fulvivirgaceae</taxon>
        <taxon>Chryseolinea</taxon>
    </lineage>
</organism>
<feature type="transmembrane region" description="Helical" evidence="6">
    <location>
        <begin position="55"/>
        <end position="73"/>
    </location>
</feature>
<keyword evidence="2" id="KW-1003">Cell membrane</keyword>
<evidence type="ECO:0000313" key="7">
    <source>
        <dbReference type="EMBL" id="SHH29333.1"/>
    </source>
</evidence>
<dbReference type="AlphaFoldDB" id="A0A1M5RU16"/>
<dbReference type="PANTHER" id="PTHR30294:SF29">
    <property type="entry name" value="MULTIDRUG ABC TRANSPORTER PERMEASE YBHS-RELATED"/>
    <property type="match status" value="1"/>
</dbReference>
<evidence type="ECO:0000313" key="8">
    <source>
        <dbReference type="Proteomes" id="UP000184212"/>
    </source>
</evidence>
<comment type="subcellular location">
    <subcellularLocation>
        <location evidence="1">Cell membrane</location>
        <topology evidence="1">Multi-pass membrane protein</topology>
    </subcellularLocation>
</comment>
<evidence type="ECO:0000256" key="5">
    <source>
        <dbReference type="ARBA" id="ARBA00023136"/>
    </source>
</evidence>
<evidence type="ECO:0000256" key="2">
    <source>
        <dbReference type="ARBA" id="ARBA00022475"/>
    </source>
</evidence>
<dbReference type="InterPro" id="IPR019860">
    <property type="entry name" value="Motility-assoc_ABC_perm_GldF"/>
</dbReference>
<feature type="transmembrane region" description="Helical" evidence="6">
    <location>
        <begin position="12"/>
        <end position="35"/>
    </location>
</feature>
<dbReference type="Proteomes" id="UP000184212">
    <property type="component" value="Unassembled WGS sequence"/>
</dbReference>
<dbReference type="PANTHER" id="PTHR30294">
    <property type="entry name" value="MEMBRANE COMPONENT OF ABC TRANSPORTER YHHJ-RELATED"/>
    <property type="match status" value="1"/>
</dbReference>
<keyword evidence="3 6" id="KW-0812">Transmembrane</keyword>
<protein>
    <submittedName>
        <fullName evidence="7">Protein involved in gliding motility GldF</fullName>
    </submittedName>
</protein>
<proteinExistence type="predicted"/>
<dbReference type="STRING" id="947013.SAMN04488109_3559"/>
<evidence type="ECO:0000256" key="3">
    <source>
        <dbReference type="ARBA" id="ARBA00022692"/>
    </source>
</evidence>
<gene>
    <name evidence="7" type="ORF">SAMN04488109_3559</name>
</gene>
<dbReference type="EMBL" id="FQWQ01000002">
    <property type="protein sequence ID" value="SHH29333.1"/>
    <property type="molecule type" value="Genomic_DNA"/>
</dbReference>
<reference evidence="7 8" key="1">
    <citation type="submission" date="2016-11" db="EMBL/GenBank/DDBJ databases">
        <authorList>
            <person name="Jaros S."/>
            <person name="Januszkiewicz K."/>
            <person name="Wedrychowicz H."/>
        </authorList>
    </citation>
    <scope>NUCLEOTIDE SEQUENCE [LARGE SCALE GENOMIC DNA]</scope>
    <source>
        <strain evidence="7 8">DSM 24574</strain>
    </source>
</reference>
<evidence type="ECO:0000256" key="6">
    <source>
        <dbReference type="SAM" id="Phobius"/>
    </source>
</evidence>
<dbReference type="GO" id="GO:0005886">
    <property type="term" value="C:plasma membrane"/>
    <property type="evidence" value="ECO:0007669"/>
    <property type="project" value="UniProtKB-SubCell"/>
</dbReference>
<sequence>MLQVLSKEFNSFLNSLIAYVVIGVFLLSMGLLVWVFPETSVLDYGYADMETLFSVGPYVFVFLVPAITMRSFAEEKKAGTMELLFTKPLTDWDILLGKYFASLLLVWFALIPTLVYYYSIYRLGNPVGNIDTAGVMGSYIGLALLAAVFCAVGIFASCITPNQIVAFIVAAFLSFLVFSGFDSLSTLEFWSANALQVKQLGLLFHYESMSRGLIDARDVVYFISVIFLMLSITKLILGSRQW</sequence>
<feature type="transmembrane region" description="Helical" evidence="6">
    <location>
        <begin position="94"/>
        <end position="118"/>
    </location>
</feature>
<feature type="transmembrane region" description="Helical" evidence="6">
    <location>
        <begin position="219"/>
        <end position="237"/>
    </location>
</feature>
<dbReference type="InterPro" id="IPR051449">
    <property type="entry name" value="ABC-2_transporter_component"/>
</dbReference>
<evidence type="ECO:0000256" key="1">
    <source>
        <dbReference type="ARBA" id="ARBA00004651"/>
    </source>
</evidence>
<dbReference type="RefSeq" id="WP_073136520.1">
    <property type="nucleotide sequence ID" value="NZ_FQWQ01000002.1"/>
</dbReference>
<evidence type="ECO:0000256" key="4">
    <source>
        <dbReference type="ARBA" id="ARBA00022989"/>
    </source>
</evidence>
<keyword evidence="4 6" id="KW-1133">Transmembrane helix</keyword>
<dbReference type="Pfam" id="PF12679">
    <property type="entry name" value="ABC2_membrane_2"/>
    <property type="match status" value="1"/>
</dbReference>
<dbReference type="NCBIfam" id="TIGR03518">
    <property type="entry name" value="ABC_perm_GldF"/>
    <property type="match status" value="1"/>
</dbReference>
<keyword evidence="5 6" id="KW-0472">Membrane</keyword>
<name>A0A1M5RU16_9BACT</name>
<feature type="transmembrane region" description="Helical" evidence="6">
    <location>
        <begin position="138"/>
        <end position="157"/>
    </location>
</feature>